<evidence type="ECO:0000256" key="6">
    <source>
        <dbReference type="ARBA" id="ARBA00022884"/>
    </source>
</evidence>
<feature type="compositionally biased region" description="Acidic residues" evidence="9">
    <location>
        <begin position="375"/>
        <end position="385"/>
    </location>
</feature>
<organism evidence="12 13">
    <name type="scientific">Chionoecetes opilio</name>
    <name type="common">Atlantic snow crab</name>
    <name type="synonym">Cancer opilio</name>
    <dbReference type="NCBI Taxonomy" id="41210"/>
    <lineage>
        <taxon>Eukaryota</taxon>
        <taxon>Metazoa</taxon>
        <taxon>Ecdysozoa</taxon>
        <taxon>Arthropoda</taxon>
        <taxon>Crustacea</taxon>
        <taxon>Multicrustacea</taxon>
        <taxon>Malacostraca</taxon>
        <taxon>Eumalacostraca</taxon>
        <taxon>Eucarida</taxon>
        <taxon>Decapoda</taxon>
        <taxon>Pleocyemata</taxon>
        <taxon>Brachyura</taxon>
        <taxon>Eubrachyura</taxon>
        <taxon>Majoidea</taxon>
        <taxon>Majidae</taxon>
        <taxon>Chionoecetes</taxon>
    </lineage>
</organism>
<feature type="domain" description="Exoribonuclease phosphorolytic" evidence="11">
    <location>
        <begin position="191"/>
        <end position="258"/>
    </location>
</feature>
<evidence type="ECO:0000256" key="8">
    <source>
        <dbReference type="ARBA" id="ARBA00032660"/>
    </source>
</evidence>
<evidence type="ECO:0000256" key="2">
    <source>
        <dbReference type="ARBA" id="ARBA00004496"/>
    </source>
</evidence>
<dbReference type="InterPro" id="IPR020568">
    <property type="entry name" value="Ribosomal_Su5_D2-typ_SF"/>
</dbReference>
<dbReference type="AlphaFoldDB" id="A0A8J5D2F2"/>
<dbReference type="GO" id="GO:0016075">
    <property type="term" value="P:rRNA catabolic process"/>
    <property type="evidence" value="ECO:0007669"/>
    <property type="project" value="TreeGrafter"/>
</dbReference>
<dbReference type="GO" id="GO:0000176">
    <property type="term" value="C:nuclear exosome (RNase complex)"/>
    <property type="evidence" value="ECO:0007669"/>
    <property type="project" value="TreeGrafter"/>
</dbReference>
<dbReference type="GO" id="GO:0034476">
    <property type="term" value="P:U5 snRNA 3'-end processing"/>
    <property type="evidence" value="ECO:0007669"/>
    <property type="project" value="TreeGrafter"/>
</dbReference>
<name>A0A8J5D2F2_CHIOP</name>
<evidence type="ECO:0000259" key="10">
    <source>
        <dbReference type="Pfam" id="PF01138"/>
    </source>
</evidence>
<keyword evidence="13" id="KW-1185">Reference proteome</keyword>
<evidence type="ECO:0000313" key="12">
    <source>
        <dbReference type="EMBL" id="KAG0729256.1"/>
    </source>
</evidence>
<feature type="region of interest" description="Disordered" evidence="9">
    <location>
        <begin position="327"/>
        <end position="396"/>
    </location>
</feature>
<protein>
    <recommendedName>
        <fullName evidence="4">Exosome complex component RRP45</fullName>
    </recommendedName>
    <alternativeName>
        <fullName evidence="8">Exosome component 9</fullName>
    </alternativeName>
</protein>
<dbReference type="Proteomes" id="UP000770661">
    <property type="component" value="Unassembled WGS sequence"/>
</dbReference>
<dbReference type="GO" id="GO:0071028">
    <property type="term" value="P:nuclear mRNA surveillance"/>
    <property type="evidence" value="ECO:0007669"/>
    <property type="project" value="TreeGrafter"/>
</dbReference>
<comment type="similarity">
    <text evidence="3">Belongs to the RNase PH family.</text>
</comment>
<dbReference type="InterPro" id="IPR050590">
    <property type="entry name" value="Exosome_comp_Rrp42_subfam"/>
</dbReference>
<comment type="caution">
    <text evidence="12">The sequence shown here is derived from an EMBL/GenBank/DDBJ whole genome shotgun (WGS) entry which is preliminary data.</text>
</comment>
<evidence type="ECO:0000256" key="3">
    <source>
        <dbReference type="ARBA" id="ARBA00006678"/>
    </source>
</evidence>
<keyword evidence="7" id="KW-0539">Nucleus</keyword>
<evidence type="ECO:0000256" key="7">
    <source>
        <dbReference type="ARBA" id="ARBA00023242"/>
    </source>
</evidence>
<dbReference type="Gene3D" id="3.30.230.70">
    <property type="entry name" value="GHMP Kinase, N-terminal domain"/>
    <property type="match status" value="1"/>
</dbReference>
<dbReference type="GO" id="GO:0034473">
    <property type="term" value="P:U1 snRNA 3'-end processing"/>
    <property type="evidence" value="ECO:0007669"/>
    <property type="project" value="TreeGrafter"/>
</dbReference>
<dbReference type="InterPro" id="IPR036345">
    <property type="entry name" value="ExoRNase_PH_dom2_sf"/>
</dbReference>
<feature type="compositionally biased region" description="Basic and acidic residues" evidence="9">
    <location>
        <begin position="386"/>
        <end position="396"/>
    </location>
</feature>
<dbReference type="InterPro" id="IPR015847">
    <property type="entry name" value="ExoRNase_PH_dom2"/>
</dbReference>
<keyword evidence="5" id="KW-0963">Cytoplasm</keyword>
<dbReference type="SUPFAM" id="SSF54211">
    <property type="entry name" value="Ribosomal protein S5 domain 2-like"/>
    <property type="match status" value="1"/>
</dbReference>
<dbReference type="PANTHER" id="PTHR11097:SF14">
    <property type="entry name" value="EXOSOME COMPLEX COMPONENT RRP45"/>
    <property type="match status" value="1"/>
</dbReference>
<dbReference type="InterPro" id="IPR027408">
    <property type="entry name" value="PNPase/RNase_PH_dom_sf"/>
</dbReference>
<dbReference type="Pfam" id="PF01138">
    <property type="entry name" value="RNase_PH"/>
    <property type="match status" value="1"/>
</dbReference>
<sequence>MKEVPLSTCERTSLVSSIHAGLRYDHRKFMEVRDITLNFGKDFGSCSATLGETRVLAQVTCEVVEPRPSRPNEGKLSIAVHLSPMAAPHLEPGRTNDIVDELQQILDRNIKESRCLDLESLCIQAEESVWQLRLDVTVLNHAGNLGDACNLASVAALRHFHRPDVTVEADGRVTVHTLEERQPIPTFMRKVPVCLTYAFFMEGEHCITVMDPTEQEERVMCGRLVVGLNPHGEITSLLFPGRMMMEKETLLSCIRKAFTKAKSVAETVQQAVEDDLTQRKTVSVKPRGYEVKNLRSDTDYNRWLIDQRVDKRKLMIEENVMPMEEEMQDPFEANVQQPEDSEDSDVNPPATSSKTPLGPSSHKKKKKESVMANGSEEEGDEEEEEVKSKLTAEDLL</sequence>
<dbReference type="GO" id="GO:0000177">
    <property type="term" value="C:cytoplasmic exosome (RNase complex)"/>
    <property type="evidence" value="ECO:0007669"/>
    <property type="project" value="TreeGrafter"/>
</dbReference>
<dbReference type="EMBL" id="JACEEZ010001411">
    <property type="protein sequence ID" value="KAG0729256.1"/>
    <property type="molecule type" value="Genomic_DNA"/>
</dbReference>
<dbReference type="PANTHER" id="PTHR11097">
    <property type="entry name" value="EXOSOME COMPLEX EXONUCLEASE RIBOSOMAL RNA PROCESSING PROTEIN"/>
    <property type="match status" value="1"/>
</dbReference>
<reference evidence="12" key="1">
    <citation type="submission" date="2020-07" db="EMBL/GenBank/DDBJ databases">
        <title>The High-quality genome of the commercially important snow crab, Chionoecetes opilio.</title>
        <authorList>
            <person name="Jeong J.-H."/>
            <person name="Ryu S."/>
        </authorList>
    </citation>
    <scope>NUCLEOTIDE SEQUENCE</scope>
    <source>
        <strain evidence="12">MADBK_172401_WGS</strain>
        <tissue evidence="12">Digestive gland</tissue>
    </source>
</reference>
<evidence type="ECO:0000256" key="9">
    <source>
        <dbReference type="SAM" id="MobiDB-lite"/>
    </source>
</evidence>
<dbReference type="SUPFAM" id="SSF55666">
    <property type="entry name" value="Ribonuclease PH domain 2-like"/>
    <property type="match status" value="1"/>
</dbReference>
<dbReference type="GO" id="GO:0071035">
    <property type="term" value="P:nuclear polyadenylation-dependent rRNA catabolic process"/>
    <property type="evidence" value="ECO:0007669"/>
    <property type="project" value="TreeGrafter"/>
</dbReference>
<keyword evidence="6" id="KW-0694">RNA-binding</keyword>
<dbReference type="InterPro" id="IPR001247">
    <property type="entry name" value="ExoRNase_PH_dom1"/>
</dbReference>
<evidence type="ECO:0000256" key="5">
    <source>
        <dbReference type="ARBA" id="ARBA00022490"/>
    </source>
</evidence>
<accession>A0A8J5D2F2</accession>
<dbReference type="Pfam" id="PF03725">
    <property type="entry name" value="RNase_PH_C"/>
    <property type="match status" value="1"/>
</dbReference>
<proteinExistence type="inferred from homology"/>
<dbReference type="GO" id="GO:0034475">
    <property type="term" value="P:U4 snRNA 3'-end processing"/>
    <property type="evidence" value="ECO:0007669"/>
    <property type="project" value="TreeGrafter"/>
</dbReference>
<evidence type="ECO:0000256" key="1">
    <source>
        <dbReference type="ARBA" id="ARBA00004123"/>
    </source>
</evidence>
<evidence type="ECO:0000313" key="13">
    <source>
        <dbReference type="Proteomes" id="UP000770661"/>
    </source>
</evidence>
<dbReference type="CDD" id="cd11368">
    <property type="entry name" value="RNase_PH_RRP45"/>
    <property type="match status" value="1"/>
</dbReference>
<dbReference type="OrthoDB" id="10264038at2759"/>
<dbReference type="GO" id="GO:0071038">
    <property type="term" value="P:TRAMP-dependent tRNA surveillance pathway"/>
    <property type="evidence" value="ECO:0007669"/>
    <property type="project" value="TreeGrafter"/>
</dbReference>
<evidence type="ECO:0000256" key="4">
    <source>
        <dbReference type="ARBA" id="ARBA00019572"/>
    </source>
</evidence>
<gene>
    <name evidence="12" type="primary">EXOSC9</name>
    <name evidence="12" type="ORF">GWK47_030717</name>
</gene>
<evidence type="ECO:0000259" key="11">
    <source>
        <dbReference type="Pfam" id="PF03725"/>
    </source>
</evidence>
<comment type="subcellular location">
    <subcellularLocation>
        <location evidence="2">Cytoplasm</location>
    </subcellularLocation>
    <subcellularLocation>
        <location evidence="1">Nucleus</location>
    </subcellularLocation>
</comment>
<feature type="domain" description="Exoribonuclease phosphorolytic" evidence="10">
    <location>
        <begin position="31"/>
        <end position="163"/>
    </location>
</feature>
<dbReference type="InterPro" id="IPR033100">
    <property type="entry name" value="Rrp45"/>
</dbReference>
<dbReference type="GO" id="GO:0000467">
    <property type="term" value="P:exonucleolytic trimming to generate mature 3'-end of 5.8S rRNA from tricistronic rRNA transcript (SSU-rRNA, 5.8S rRNA, LSU-rRNA)"/>
    <property type="evidence" value="ECO:0007669"/>
    <property type="project" value="TreeGrafter"/>
</dbReference>
<dbReference type="GO" id="GO:0035925">
    <property type="term" value="F:mRNA 3'-UTR AU-rich region binding"/>
    <property type="evidence" value="ECO:0007669"/>
    <property type="project" value="TreeGrafter"/>
</dbReference>